<organism evidence="2 3">
    <name type="scientific">Aromia moschata</name>
    <dbReference type="NCBI Taxonomy" id="1265417"/>
    <lineage>
        <taxon>Eukaryota</taxon>
        <taxon>Metazoa</taxon>
        <taxon>Ecdysozoa</taxon>
        <taxon>Arthropoda</taxon>
        <taxon>Hexapoda</taxon>
        <taxon>Insecta</taxon>
        <taxon>Pterygota</taxon>
        <taxon>Neoptera</taxon>
        <taxon>Endopterygota</taxon>
        <taxon>Coleoptera</taxon>
        <taxon>Polyphaga</taxon>
        <taxon>Cucujiformia</taxon>
        <taxon>Chrysomeloidea</taxon>
        <taxon>Cerambycidae</taxon>
        <taxon>Cerambycinae</taxon>
        <taxon>Callichromatini</taxon>
        <taxon>Aromia</taxon>
    </lineage>
</organism>
<name>A0AAV8Z084_9CUCU</name>
<dbReference type="PROSITE" id="PS50003">
    <property type="entry name" value="PH_DOMAIN"/>
    <property type="match status" value="1"/>
</dbReference>
<feature type="domain" description="PH" evidence="1">
    <location>
        <begin position="1"/>
        <end position="21"/>
    </location>
</feature>
<keyword evidence="3" id="KW-1185">Reference proteome</keyword>
<accession>A0AAV8Z084</accession>
<sequence>MKSHKLEQREKWIKAVRRINADGSLWQLNKMSIRRFILCQIGASVKSKFLTNDFPSVLFVHIHVHKSTPSEKFISSAKRRFVKSVVAGSNEAIKPKIIKMSESESATSFLDFNESVLESILGNQETEEILSYQHTSDVDMSVQVYILPERIDEDIYKDYTSQ</sequence>
<gene>
    <name evidence="2" type="ORF">NQ318_010757</name>
</gene>
<evidence type="ECO:0000259" key="1">
    <source>
        <dbReference type="PROSITE" id="PS50003"/>
    </source>
</evidence>
<dbReference type="EMBL" id="JAPWTK010000030">
    <property type="protein sequence ID" value="KAJ8956443.1"/>
    <property type="molecule type" value="Genomic_DNA"/>
</dbReference>
<protein>
    <recommendedName>
        <fullName evidence="1">PH domain-containing protein</fullName>
    </recommendedName>
</protein>
<comment type="caution">
    <text evidence="2">The sequence shown here is derived from an EMBL/GenBank/DDBJ whole genome shotgun (WGS) entry which is preliminary data.</text>
</comment>
<proteinExistence type="predicted"/>
<evidence type="ECO:0000313" key="2">
    <source>
        <dbReference type="EMBL" id="KAJ8956443.1"/>
    </source>
</evidence>
<evidence type="ECO:0000313" key="3">
    <source>
        <dbReference type="Proteomes" id="UP001162162"/>
    </source>
</evidence>
<dbReference type="AlphaFoldDB" id="A0AAV8Z084"/>
<dbReference type="Proteomes" id="UP001162162">
    <property type="component" value="Unassembled WGS sequence"/>
</dbReference>
<dbReference type="InterPro" id="IPR001849">
    <property type="entry name" value="PH_domain"/>
</dbReference>
<reference evidence="2" key="1">
    <citation type="journal article" date="2023" name="Insect Mol. Biol.">
        <title>Genome sequencing provides insights into the evolution of gene families encoding plant cell wall-degrading enzymes in longhorned beetles.</title>
        <authorList>
            <person name="Shin N.R."/>
            <person name="Okamura Y."/>
            <person name="Kirsch R."/>
            <person name="Pauchet Y."/>
        </authorList>
    </citation>
    <scope>NUCLEOTIDE SEQUENCE</scope>
    <source>
        <strain evidence="2">AMC_N1</strain>
    </source>
</reference>